<feature type="compositionally biased region" description="Polar residues" evidence="11">
    <location>
        <begin position="85"/>
        <end position="94"/>
    </location>
</feature>
<dbReference type="PANTHER" id="PTHR11070">
    <property type="entry name" value="UVRD / RECB / PCRA DNA HELICASE FAMILY MEMBER"/>
    <property type="match status" value="1"/>
</dbReference>
<proteinExistence type="predicted"/>
<comment type="caution">
    <text evidence="13">The sequence shown here is derived from an EMBL/GenBank/DDBJ whole genome shotgun (WGS) entry which is preliminary data.</text>
</comment>
<dbReference type="InterPro" id="IPR014016">
    <property type="entry name" value="UvrD-like_ATP-bd"/>
</dbReference>
<dbReference type="Gene3D" id="3.30.2310.20">
    <property type="entry name" value="RelE-like"/>
    <property type="match status" value="1"/>
</dbReference>
<evidence type="ECO:0000313" key="14">
    <source>
        <dbReference type="Proteomes" id="UP000658720"/>
    </source>
</evidence>
<keyword evidence="5 10" id="KW-0067">ATP-binding</keyword>
<organism evidence="13 14">
    <name type="scientific">Synechocystis salina LEGE 00031</name>
    <dbReference type="NCBI Taxonomy" id="1828736"/>
    <lineage>
        <taxon>Bacteria</taxon>
        <taxon>Bacillati</taxon>
        <taxon>Cyanobacteriota</taxon>
        <taxon>Cyanophyceae</taxon>
        <taxon>Synechococcales</taxon>
        <taxon>Merismopediaceae</taxon>
        <taxon>Synechocystis</taxon>
    </lineage>
</organism>
<keyword evidence="14" id="KW-1185">Reference proteome</keyword>
<keyword evidence="6" id="KW-0413">Isomerase</keyword>
<dbReference type="Pfam" id="PF00580">
    <property type="entry name" value="UvrD-helicase"/>
    <property type="match status" value="1"/>
</dbReference>
<evidence type="ECO:0000256" key="5">
    <source>
        <dbReference type="ARBA" id="ARBA00022840"/>
    </source>
</evidence>
<protein>
    <recommendedName>
        <fullName evidence="8">DNA 3'-5' helicase</fullName>
        <ecNumber evidence="8">5.6.2.4</ecNumber>
    </recommendedName>
</protein>
<evidence type="ECO:0000256" key="9">
    <source>
        <dbReference type="ARBA" id="ARBA00048988"/>
    </source>
</evidence>
<dbReference type="EC" id="5.6.2.4" evidence="8"/>
<dbReference type="InterPro" id="IPR014017">
    <property type="entry name" value="DNA_helicase_UvrD-like_C"/>
</dbReference>
<evidence type="ECO:0000256" key="10">
    <source>
        <dbReference type="PROSITE-ProRule" id="PRU00560"/>
    </source>
</evidence>
<keyword evidence="2 10" id="KW-0547">Nucleotide-binding</keyword>
<name>A0ABR9VT10_9SYNC</name>
<evidence type="ECO:0000256" key="1">
    <source>
        <dbReference type="ARBA" id="ARBA00022649"/>
    </source>
</evidence>
<dbReference type="PROSITE" id="PS51198">
    <property type="entry name" value="UVRD_HELICASE_ATP_BIND"/>
    <property type="match status" value="1"/>
</dbReference>
<dbReference type="SUPFAM" id="SSF143011">
    <property type="entry name" value="RelE-like"/>
    <property type="match status" value="1"/>
</dbReference>
<sequence>MFWITTLSPTFLNELLDLPRKVSKRVSNKIKILETDPYSAEGDAKKLQDRENIYRVRVGDYRIFYTIGENVVKVLTVRKRDDQTYRNPQDSTDPLPTAKITDPEILAVTLPDDIPTTPPPEPDSEPIPDGTSLPRQFSQELLQQWLIPQEYWTQLQQIQTEEALLNSALPEKYLNRILDNLFPRTIEEIEAQPGLVLPNSTDLDKFIEGDITDFLLKLDPDQEKLKDFGTGGPGAGKSTLALYRVEKLIQDGYQSILFTTYTNALVNYSQQLLTQLLAVDPARKGVAVNTVDWLAVEYYKSRYGEPKFAKSGRQKSLVEQAIKQAVSQNKLGQNPLTRGARRSILEKLGVDYLLEEIQTIILDQGVTNLEDYLAIARRGRGRPLQKMQREAVWIVYELWGDLLKRNRLVTFEQVRSLALAIAEKIPPDQKPYQAILIDEAQDLSPVALRFLLALVPNFEAIYLTADASQSLYQKGFSWTKIHQDLKVTGRTLLLKRNYRNTQEITLACEQILANSEAGDPDCVKQTPSKYHGDRPQLLPFRLPHPETEAIKNFLHRAAKKHRLPITSTAILCPTNQIGRAYAKQLSEEGLPAQFVSGQDIDLKAPYIKVLTLHSAKGLEFPFVAIALARSTFPEMLPYVLPEEEQNDYLNTQRRLLYVGCSRAMRSLLVTLPQGAAYFFENLCPPAWETISPLLT</sequence>
<evidence type="ECO:0000256" key="2">
    <source>
        <dbReference type="ARBA" id="ARBA00022741"/>
    </source>
</evidence>
<evidence type="ECO:0000256" key="11">
    <source>
        <dbReference type="SAM" id="MobiDB-lite"/>
    </source>
</evidence>
<dbReference type="Pfam" id="PF13361">
    <property type="entry name" value="UvrD_C"/>
    <property type="match status" value="2"/>
</dbReference>
<feature type="binding site" evidence="10">
    <location>
        <begin position="231"/>
        <end position="238"/>
    </location>
    <ligand>
        <name>ATP</name>
        <dbReference type="ChEBI" id="CHEBI:30616"/>
    </ligand>
</feature>
<dbReference type="Pfam" id="PF05016">
    <property type="entry name" value="ParE_toxin"/>
    <property type="match status" value="1"/>
</dbReference>
<evidence type="ECO:0000256" key="8">
    <source>
        <dbReference type="ARBA" id="ARBA00034808"/>
    </source>
</evidence>
<keyword evidence="3 10" id="KW-0378">Hydrolase</keyword>
<dbReference type="InterPro" id="IPR000212">
    <property type="entry name" value="DNA_helicase_UvrD/REP"/>
</dbReference>
<evidence type="ECO:0000313" key="13">
    <source>
        <dbReference type="EMBL" id="MBE9254489.1"/>
    </source>
</evidence>
<dbReference type="EMBL" id="JADEVV010000031">
    <property type="protein sequence ID" value="MBE9254489.1"/>
    <property type="molecule type" value="Genomic_DNA"/>
</dbReference>
<evidence type="ECO:0000256" key="7">
    <source>
        <dbReference type="ARBA" id="ARBA00034617"/>
    </source>
</evidence>
<comment type="catalytic activity">
    <reaction evidence="9">
        <text>ATP + H2O = ADP + phosphate + H(+)</text>
        <dbReference type="Rhea" id="RHEA:13065"/>
        <dbReference type="ChEBI" id="CHEBI:15377"/>
        <dbReference type="ChEBI" id="CHEBI:15378"/>
        <dbReference type="ChEBI" id="CHEBI:30616"/>
        <dbReference type="ChEBI" id="CHEBI:43474"/>
        <dbReference type="ChEBI" id="CHEBI:456216"/>
        <dbReference type="EC" id="5.6.2.4"/>
    </reaction>
</comment>
<evidence type="ECO:0000256" key="3">
    <source>
        <dbReference type="ARBA" id="ARBA00022801"/>
    </source>
</evidence>
<dbReference type="InterPro" id="IPR007712">
    <property type="entry name" value="RelE/ParE_toxin"/>
</dbReference>
<keyword evidence="1" id="KW-1277">Toxin-antitoxin system</keyword>
<reference evidence="13 14" key="1">
    <citation type="submission" date="2020-10" db="EMBL/GenBank/DDBJ databases">
        <authorList>
            <person name="Castelo-Branco R."/>
            <person name="Eusebio N."/>
            <person name="Adriana R."/>
            <person name="Vieira A."/>
            <person name="Brugerolle De Fraissinette N."/>
            <person name="Rezende De Castro R."/>
            <person name="Schneider M.P."/>
            <person name="Vasconcelos V."/>
            <person name="Leao P.N."/>
        </authorList>
    </citation>
    <scope>NUCLEOTIDE SEQUENCE [LARGE SCALE GENOMIC DNA]</scope>
    <source>
        <strain evidence="13 14">LEGE 00031</strain>
    </source>
</reference>
<dbReference type="PANTHER" id="PTHR11070:SF45">
    <property type="entry name" value="DNA 3'-5' HELICASE"/>
    <property type="match status" value="1"/>
</dbReference>
<dbReference type="RefSeq" id="WP_194020072.1">
    <property type="nucleotide sequence ID" value="NZ_JADEVV010000031.1"/>
</dbReference>
<dbReference type="InterPro" id="IPR027417">
    <property type="entry name" value="P-loop_NTPase"/>
</dbReference>
<keyword evidence="4 10" id="KW-0347">Helicase</keyword>
<dbReference type="Proteomes" id="UP000658720">
    <property type="component" value="Unassembled WGS sequence"/>
</dbReference>
<feature type="domain" description="UvrD-like helicase ATP-binding" evidence="12">
    <location>
        <begin position="210"/>
        <end position="501"/>
    </location>
</feature>
<evidence type="ECO:0000259" key="12">
    <source>
        <dbReference type="PROSITE" id="PS51198"/>
    </source>
</evidence>
<dbReference type="Gene3D" id="3.40.50.300">
    <property type="entry name" value="P-loop containing nucleotide triphosphate hydrolases"/>
    <property type="match status" value="2"/>
</dbReference>
<feature type="region of interest" description="Disordered" evidence="11">
    <location>
        <begin position="83"/>
        <end position="102"/>
    </location>
</feature>
<evidence type="ECO:0000256" key="4">
    <source>
        <dbReference type="ARBA" id="ARBA00022806"/>
    </source>
</evidence>
<dbReference type="InterPro" id="IPR035093">
    <property type="entry name" value="RelE/ParE_toxin_dom_sf"/>
</dbReference>
<comment type="catalytic activity">
    <reaction evidence="7">
        <text>Couples ATP hydrolysis with the unwinding of duplex DNA by translocating in the 3'-5' direction.</text>
        <dbReference type="EC" id="5.6.2.4"/>
    </reaction>
</comment>
<evidence type="ECO:0000256" key="6">
    <source>
        <dbReference type="ARBA" id="ARBA00023235"/>
    </source>
</evidence>
<feature type="region of interest" description="Disordered" evidence="11">
    <location>
        <begin position="111"/>
        <end position="133"/>
    </location>
</feature>
<accession>A0ABR9VT10</accession>
<gene>
    <name evidence="13" type="ORF">IQ217_11680</name>
</gene>
<dbReference type="SUPFAM" id="SSF52540">
    <property type="entry name" value="P-loop containing nucleoside triphosphate hydrolases"/>
    <property type="match status" value="1"/>
</dbReference>